<name>A0A4Y2L0M2_ARAVE</name>
<evidence type="ECO:0000313" key="2">
    <source>
        <dbReference type="Proteomes" id="UP000499080"/>
    </source>
</evidence>
<comment type="caution">
    <text evidence="1">The sequence shown here is derived from an EMBL/GenBank/DDBJ whole genome shotgun (WGS) entry which is preliminary data.</text>
</comment>
<dbReference type="AlphaFoldDB" id="A0A4Y2L0M2"/>
<protein>
    <submittedName>
        <fullName evidence="1">Uncharacterized protein</fullName>
    </submittedName>
</protein>
<dbReference type="EMBL" id="BGPR01005140">
    <property type="protein sequence ID" value="GBN07176.1"/>
    <property type="molecule type" value="Genomic_DNA"/>
</dbReference>
<gene>
    <name evidence="1" type="ORF">AVEN_246853_1</name>
</gene>
<dbReference type="Proteomes" id="UP000499080">
    <property type="component" value="Unassembled WGS sequence"/>
</dbReference>
<accession>A0A4Y2L0M2</accession>
<evidence type="ECO:0000313" key="1">
    <source>
        <dbReference type="EMBL" id="GBN07176.1"/>
    </source>
</evidence>
<organism evidence="1 2">
    <name type="scientific">Araneus ventricosus</name>
    <name type="common">Orbweaver spider</name>
    <name type="synonym">Epeira ventricosa</name>
    <dbReference type="NCBI Taxonomy" id="182803"/>
    <lineage>
        <taxon>Eukaryota</taxon>
        <taxon>Metazoa</taxon>
        <taxon>Ecdysozoa</taxon>
        <taxon>Arthropoda</taxon>
        <taxon>Chelicerata</taxon>
        <taxon>Arachnida</taxon>
        <taxon>Araneae</taxon>
        <taxon>Araneomorphae</taxon>
        <taxon>Entelegynae</taxon>
        <taxon>Araneoidea</taxon>
        <taxon>Araneidae</taxon>
        <taxon>Araneus</taxon>
    </lineage>
</organism>
<proteinExistence type="predicted"/>
<keyword evidence="2" id="KW-1185">Reference proteome</keyword>
<reference evidence="1 2" key="1">
    <citation type="journal article" date="2019" name="Sci. Rep.">
        <title>Orb-weaving spider Araneus ventricosus genome elucidates the spidroin gene catalogue.</title>
        <authorList>
            <person name="Kono N."/>
            <person name="Nakamura H."/>
            <person name="Ohtoshi R."/>
            <person name="Moran D.A.P."/>
            <person name="Shinohara A."/>
            <person name="Yoshida Y."/>
            <person name="Fujiwara M."/>
            <person name="Mori M."/>
            <person name="Tomita M."/>
            <person name="Arakawa K."/>
        </authorList>
    </citation>
    <scope>NUCLEOTIDE SEQUENCE [LARGE SCALE GENOMIC DNA]</scope>
</reference>
<sequence>MAKTQTIHPVKDHAQVNNKTSYVFDFDQQWYKSEPYGLNLSGANLSVLINAQRGHLCGAHAAITAAAILQRKSIAGLSRAQDTATPLKAKTDGSQGSLSMWLWAGTTSSRFTTGRLGPPH</sequence>